<evidence type="ECO:0000259" key="2">
    <source>
        <dbReference type="Pfam" id="PF06580"/>
    </source>
</evidence>
<feature type="transmembrane region" description="Helical" evidence="1">
    <location>
        <begin position="21"/>
        <end position="43"/>
    </location>
</feature>
<feature type="transmembrane region" description="Helical" evidence="1">
    <location>
        <begin position="125"/>
        <end position="147"/>
    </location>
</feature>
<keyword evidence="3" id="KW-0808">Transferase</keyword>
<sequence>MSKKSGNYTSEPLFTNLGKFVLLNLGIATFLMLMFCPGCFLSWEGIKSIIPDFFFAFGVALPLSYGGYLTDYLLDNKVSWVKTPVTRLLLTIGFYGLYCFIMSFIVVFCYAYFQGQFTLDNIPWRSIISFAWTPVLIGFGFMSFFTVRSWLFEWKNAAIEAEKLRTEKFASQYQSLKDQLNPHFLFNSLNVLSNLVYESADKSADFIQQLSRIYRYVLEVQNEELASLQDELVFAENYLSLQKIRFEESLEYFMDIDDAAGFYIPPLSLQLLLENAIKHNVASKKQPLKIFISKKADQLEVRNILQPKSVKESPSSGIGLENIQKRYKLLSGKTPEVEETGKEFIVSLPLLKIERSQ</sequence>
<dbReference type="Proteomes" id="UP000727490">
    <property type="component" value="Unassembled WGS sequence"/>
</dbReference>
<evidence type="ECO:0000313" key="4">
    <source>
        <dbReference type="Proteomes" id="UP000727490"/>
    </source>
</evidence>
<dbReference type="Pfam" id="PF06580">
    <property type="entry name" value="His_kinase"/>
    <property type="match status" value="1"/>
</dbReference>
<dbReference type="InterPro" id="IPR010559">
    <property type="entry name" value="Sig_transdc_His_kin_internal"/>
</dbReference>
<protein>
    <submittedName>
        <fullName evidence="3">Histidine kinase</fullName>
    </submittedName>
</protein>
<keyword evidence="1" id="KW-0812">Transmembrane</keyword>
<organism evidence="3 4">
    <name type="scientific">Arthrospiribacter ruber</name>
    <dbReference type="NCBI Taxonomy" id="2487934"/>
    <lineage>
        <taxon>Bacteria</taxon>
        <taxon>Pseudomonadati</taxon>
        <taxon>Bacteroidota</taxon>
        <taxon>Cytophagia</taxon>
        <taxon>Cytophagales</taxon>
        <taxon>Cyclobacteriaceae</taxon>
        <taxon>Arthrospiribacter</taxon>
    </lineage>
</organism>
<dbReference type="InterPro" id="IPR050640">
    <property type="entry name" value="Bact_2-comp_sensor_kinase"/>
</dbReference>
<feature type="transmembrane region" description="Helical" evidence="1">
    <location>
        <begin position="88"/>
        <end position="113"/>
    </location>
</feature>
<keyword evidence="4" id="KW-1185">Reference proteome</keyword>
<name>A0A951MDA9_9BACT</name>
<gene>
    <name evidence="3" type="ORF">EGN73_07455</name>
</gene>
<dbReference type="PANTHER" id="PTHR34220">
    <property type="entry name" value="SENSOR HISTIDINE KINASE YPDA"/>
    <property type="match status" value="1"/>
</dbReference>
<proteinExistence type="predicted"/>
<dbReference type="AlphaFoldDB" id="A0A951MDA9"/>
<feature type="domain" description="Signal transduction histidine kinase internal region" evidence="2">
    <location>
        <begin position="172"/>
        <end position="250"/>
    </location>
</feature>
<comment type="caution">
    <text evidence="3">The sequence shown here is derived from an EMBL/GenBank/DDBJ whole genome shotgun (WGS) entry which is preliminary data.</text>
</comment>
<keyword evidence="3" id="KW-0418">Kinase</keyword>
<feature type="transmembrane region" description="Helical" evidence="1">
    <location>
        <begin position="49"/>
        <end position="68"/>
    </location>
</feature>
<reference evidence="3 4" key="1">
    <citation type="journal article" date="2020" name="Syst. Appl. Microbiol.">
        <title>Arthrospiribacter ruber gen. nov., sp. nov., a novel bacterium isolated from Arthrospira cultures.</title>
        <authorList>
            <person name="Waleron M."/>
            <person name="Misztak A."/>
            <person name="Waleron M.M."/>
            <person name="Furmaniak M."/>
            <person name="Mrozik A."/>
            <person name="Waleron K."/>
        </authorList>
    </citation>
    <scope>NUCLEOTIDE SEQUENCE [LARGE SCALE GENOMIC DNA]</scope>
    <source>
        <strain evidence="3 4">DPMB0001</strain>
    </source>
</reference>
<evidence type="ECO:0000313" key="3">
    <source>
        <dbReference type="EMBL" id="MBW3467650.1"/>
    </source>
</evidence>
<evidence type="ECO:0000256" key="1">
    <source>
        <dbReference type="SAM" id="Phobius"/>
    </source>
</evidence>
<dbReference type="GO" id="GO:0000155">
    <property type="term" value="F:phosphorelay sensor kinase activity"/>
    <property type="evidence" value="ECO:0007669"/>
    <property type="project" value="InterPro"/>
</dbReference>
<keyword evidence="1" id="KW-1133">Transmembrane helix</keyword>
<dbReference type="PANTHER" id="PTHR34220:SF7">
    <property type="entry name" value="SENSOR HISTIDINE KINASE YPDA"/>
    <property type="match status" value="1"/>
</dbReference>
<accession>A0A951MDA9</accession>
<dbReference type="RefSeq" id="WP_219287913.1">
    <property type="nucleotide sequence ID" value="NZ_RPHB01000003.1"/>
</dbReference>
<keyword evidence="1" id="KW-0472">Membrane</keyword>
<dbReference type="EMBL" id="RPHB01000003">
    <property type="protein sequence ID" value="MBW3467650.1"/>
    <property type="molecule type" value="Genomic_DNA"/>
</dbReference>
<dbReference type="GO" id="GO:0016020">
    <property type="term" value="C:membrane"/>
    <property type="evidence" value="ECO:0007669"/>
    <property type="project" value="InterPro"/>
</dbReference>